<dbReference type="EMBL" id="CP012150">
    <property type="protein sequence ID" value="AKS36383.1"/>
    <property type="molecule type" value="Genomic_DNA"/>
</dbReference>
<sequence>MRSPVMCAVVGAAGAVLTAAATLFAPPAAAMALGNYNLQMPDRRDFHTYIFSMITPCAEADDSGRIDCVSVQTIPQPIAKAVYTQTQASLVDNRYTMVIDDPFGLRCGDIYYGPTIPTHDVYTWDATTLAGQMVSTFDVGCDGAPGGSLTYPFTLTRM</sequence>
<evidence type="ECO:0008006" key="4">
    <source>
        <dbReference type="Google" id="ProtNLM"/>
    </source>
</evidence>
<dbReference type="OrthoDB" id="4746900at2"/>
<proteinExistence type="predicted"/>
<protein>
    <recommendedName>
        <fullName evidence="4">Lipoprotein</fullName>
    </recommendedName>
</protein>
<dbReference type="AlphaFoldDB" id="A0A0K0XG53"/>
<dbReference type="RefSeq" id="WP_049748800.1">
    <property type="nucleotide sequence ID" value="NZ_CP012150.1"/>
</dbReference>
<feature type="chain" id="PRO_5038456764" description="Lipoprotein" evidence="1">
    <location>
        <begin position="33"/>
        <end position="158"/>
    </location>
</feature>
<dbReference type="STRING" id="134601.AFA91_16675"/>
<evidence type="ECO:0000313" key="2">
    <source>
        <dbReference type="EMBL" id="AKS36383.1"/>
    </source>
</evidence>
<name>A0A0K0XG53_MYCGD</name>
<organism evidence="2 3">
    <name type="scientific">Mycolicibacterium goodii</name>
    <name type="common">Mycobacterium goodii</name>
    <dbReference type="NCBI Taxonomy" id="134601"/>
    <lineage>
        <taxon>Bacteria</taxon>
        <taxon>Bacillati</taxon>
        <taxon>Actinomycetota</taxon>
        <taxon>Actinomycetes</taxon>
        <taxon>Mycobacteriales</taxon>
        <taxon>Mycobacteriaceae</taxon>
        <taxon>Mycolicibacterium</taxon>
    </lineage>
</organism>
<reference evidence="2 3" key="1">
    <citation type="submission" date="2015-07" db="EMBL/GenBank/DDBJ databases">
        <title>Complete genome sequence of Mycobacterium goodii X7B, a facultative thermophilic biodesulfurizing bacterium.</title>
        <authorList>
            <person name="Yu B."/>
            <person name="Li F."/>
            <person name="Xu P."/>
        </authorList>
    </citation>
    <scope>NUCLEOTIDE SEQUENCE [LARGE SCALE GENOMIC DNA]</scope>
    <source>
        <strain evidence="2 3">X7B</strain>
    </source>
</reference>
<dbReference type="Proteomes" id="UP000062255">
    <property type="component" value="Chromosome"/>
</dbReference>
<dbReference type="PATRIC" id="fig|134601.6.peg.3460"/>
<dbReference type="KEGG" id="mgo:AFA91_16675"/>
<evidence type="ECO:0000256" key="1">
    <source>
        <dbReference type="SAM" id="SignalP"/>
    </source>
</evidence>
<accession>A0A0K0XG53</accession>
<gene>
    <name evidence="2" type="ORF">AFA91_16675</name>
</gene>
<evidence type="ECO:0000313" key="3">
    <source>
        <dbReference type="Proteomes" id="UP000062255"/>
    </source>
</evidence>
<keyword evidence="1" id="KW-0732">Signal</keyword>
<feature type="signal peptide" evidence="1">
    <location>
        <begin position="1"/>
        <end position="32"/>
    </location>
</feature>